<evidence type="ECO:0000256" key="3">
    <source>
        <dbReference type="ARBA" id="ARBA00009516"/>
    </source>
</evidence>
<proteinExistence type="inferred from homology"/>
<dbReference type="Gene3D" id="3.40.50.2020">
    <property type="match status" value="1"/>
</dbReference>
<dbReference type="OrthoDB" id="106623at2759"/>
<evidence type="ECO:0000256" key="4">
    <source>
        <dbReference type="ARBA" id="ARBA00011894"/>
    </source>
</evidence>
<evidence type="ECO:0000256" key="1">
    <source>
        <dbReference type="ARBA" id="ARBA00001946"/>
    </source>
</evidence>
<evidence type="ECO:0000256" key="5">
    <source>
        <dbReference type="ARBA" id="ARBA00022533"/>
    </source>
</evidence>
<dbReference type="AlphaFoldDB" id="A0A835BP36"/>
<keyword evidence="7" id="KW-0808">Transferase</keyword>
<dbReference type="GO" id="GO:0005525">
    <property type="term" value="F:GTP binding"/>
    <property type="evidence" value="ECO:0007669"/>
    <property type="project" value="UniProtKB-KW"/>
</dbReference>
<evidence type="ECO:0000313" key="11">
    <source>
        <dbReference type="EMBL" id="KAF8703869.1"/>
    </source>
</evidence>
<comment type="cofactor">
    <cofactor evidence="1">
        <name>Mg(2+)</name>
        <dbReference type="ChEBI" id="CHEBI:18420"/>
    </cofactor>
</comment>
<dbReference type="NCBIfam" id="NF001097">
    <property type="entry name" value="PRK00129.1"/>
    <property type="match status" value="1"/>
</dbReference>
<keyword evidence="9" id="KW-0342">GTP-binding</keyword>
<dbReference type="EC" id="2.4.2.9" evidence="4"/>
<evidence type="ECO:0000256" key="9">
    <source>
        <dbReference type="ARBA" id="ARBA00023134"/>
    </source>
</evidence>
<keyword evidence="12" id="KW-1185">Reference proteome</keyword>
<dbReference type="EMBL" id="JACEFO010001777">
    <property type="protein sequence ID" value="KAF8703869.1"/>
    <property type="molecule type" value="Genomic_DNA"/>
</dbReference>
<dbReference type="InterPro" id="IPR000836">
    <property type="entry name" value="PRTase_dom"/>
</dbReference>
<dbReference type="GO" id="GO:0004845">
    <property type="term" value="F:uracil phosphoribosyltransferase activity"/>
    <property type="evidence" value="ECO:0007669"/>
    <property type="project" value="UniProtKB-EC"/>
</dbReference>
<gene>
    <name evidence="11" type="ORF">HU200_031965</name>
</gene>
<evidence type="ECO:0000256" key="6">
    <source>
        <dbReference type="ARBA" id="ARBA00022676"/>
    </source>
</evidence>
<dbReference type="PANTHER" id="PTHR32315">
    <property type="entry name" value="ADENINE PHOSPHORIBOSYLTRANSFERASE"/>
    <property type="match status" value="1"/>
</dbReference>
<accession>A0A835BP36</accession>
<dbReference type="PANTHER" id="PTHR32315:SF4">
    <property type="entry name" value="URACIL PHOSPHORIBOSYLTRANSFERASE, CHLOROPLASTIC"/>
    <property type="match status" value="1"/>
</dbReference>
<dbReference type="Proteomes" id="UP000636709">
    <property type="component" value="Unassembled WGS sequence"/>
</dbReference>
<comment type="caution">
    <text evidence="11">The sequence shown here is derived from an EMBL/GenBank/DDBJ whole genome shotgun (WGS) entry which is preliminary data.</text>
</comment>
<comment type="pathway">
    <text evidence="2">Pyrimidine metabolism; UMP biosynthesis via salvage pathway; UMP from uracil: step 1/1.</text>
</comment>
<keyword evidence="8" id="KW-0547">Nucleotide-binding</keyword>
<evidence type="ECO:0000256" key="2">
    <source>
        <dbReference type="ARBA" id="ARBA00005180"/>
    </source>
</evidence>
<keyword evidence="5" id="KW-0021">Allosteric enzyme</keyword>
<dbReference type="InterPro" id="IPR050054">
    <property type="entry name" value="UPRTase/APRTase"/>
</dbReference>
<dbReference type="SUPFAM" id="SSF53271">
    <property type="entry name" value="PRTase-like"/>
    <property type="match status" value="1"/>
</dbReference>
<evidence type="ECO:0000256" key="7">
    <source>
        <dbReference type="ARBA" id="ARBA00022679"/>
    </source>
</evidence>
<sequence length="289" mass="31376">MPSPATAAAAAASAPLHRRARVRQHLHPASRCSLPSRALLNSACLTGLAPLPVHAPRLPPTAVFVPPHPLIKHWVSVLRNEQTPCAIFKSALAELGRLLIYEASRDWLPTITGEIETPVAVASVEFIDPREPVLVIPILRAGLALAEHASSVLPATKTYHLGKLTRQCLRRNEETLQPSIYLNNVEYWSISQNGMTCCGTIVTALDLLIERGVTSKQIKVVAAVAAPPALQKLNNKFPGLHVYTGIIDPEVNEKGYCSKLYLSLLQISWRTKCFIVPGLGDAGDRSFAT</sequence>
<evidence type="ECO:0000256" key="8">
    <source>
        <dbReference type="ARBA" id="ARBA00022741"/>
    </source>
</evidence>
<dbReference type="Pfam" id="PF14681">
    <property type="entry name" value="UPRTase"/>
    <property type="match status" value="1"/>
</dbReference>
<dbReference type="InterPro" id="IPR029057">
    <property type="entry name" value="PRTase-like"/>
</dbReference>
<evidence type="ECO:0000313" key="12">
    <source>
        <dbReference type="Proteomes" id="UP000636709"/>
    </source>
</evidence>
<feature type="domain" description="Phosphoribosyltransferase" evidence="10">
    <location>
        <begin position="65"/>
        <end position="289"/>
    </location>
</feature>
<reference evidence="11" key="1">
    <citation type="submission" date="2020-07" db="EMBL/GenBank/DDBJ databases">
        <title>Genome sequence and genetic diversity analysis of an under-domesticated orphan crop, white fonio (Digitaria exilis).</title>
        <authorList>
            <person name="Bennetzen J.L."/>
            <person name="Chen S."/>
            <person name="Ma X."/>
            <person name="Wang X."/>
            <person name="Yssel A.E.J."/>
            <person name="Chaluvadi S.R."/>
            <person name="Johnson M."/>
            <person name="Gangashetty P."/>
            <person name="Hamidou F."/>
            <person name="Sanogo M.D."/>
            <person name="Zwaenepoel A."/>
            <person name="Wallace J."/>
            <person name="Van De Peer Y."/>
            <person name="Van Deynze A."/>
        </authorList>
    </citation>
    <scope>NUCLEOTIDE SEQUENCE</scope>
    <source>
        <tissue evidence="11">Leaves</tissue>
    </source>
</reference>
<keyword evidence="6" id="KW-0328">Glycosyltransferase</keyword>
<comment type="similarity">
    <text evidence="3">Belongs to the UPRTase family.</text>
</comment>
<protein>
    <recommendedName>
        <fullName evidence="4">uracil phosphoribosyltransferase</fullName>
        <ecNumber evidence="4">2.4.2.9</ecNumber>
    </recommendedName>
</protein>
<evidence type="ECO:0000259" key="10">
    <source>
        <dbReference type="Pfam" id="PF14681"/>
    </source>
</evidence>
<name>A0A835BP36_9POAL</name>
<organism evidence="11 12">
    <name type="scientific">Digitaria exilis</name>
    <dbReference type="NCBI Taxonomy" id="1010633"/>
    <lineage>
        <taxon>Eukaryota</taxon>
        <taxon>Viridiplantae</taxon>
        <taxon>Streptophyta</taxon>
        <taxon>Embryophyta</taxon>
        <taxon>Tracheophyta</taxon>
        <taxon>Spermatophyta</taxon>
        <taxon>Magnoliopsida</taxon>
        <taxon>Liliopsida</taxon>
        <taxon>Poales</taxon>
        <taxon>Poaceae</taxon>
        <taxon>PACMAD clade</taxon>
        <taxon>Panicoideae</taxon>
        <taxon>Panicodae</taxon>
        <taxon>Paniceae</taxon>
        <taxon>Anthephorinae</taxon>
        <taxon>Digitaria</taxon>
    </lineage>
</organism>